<accession>A0A7R9LNV1</accession>
<name>A0A7R9LNV1_9ACAR</name>
<evidence type="ECO:0000256" key="9">
    <source>
        <dbReference type="RuleBase" id="RU000461"/>
    </source>
</evidence>
<comment type="function">
    <text evidence="7">Cytochromes P450 are a group of heme-thiolate monooxygenases. They oxidize a variety of structurally unrelated compounds, including steroids, fatty acids, and xenobiotics.</text>
</comment>
<feature type="compositionally biased region" description="Basic and acidic residues" evidence="10">
    <location>
        <begin position="371"/>
        <end position="381"/>
    </location>
</feature>
<evidence type="ECO:0000256" key="7">
    <source>
        <dbReference type="ARBA" id="ARBA00043906"/>
    </source>
</evidence>
<dbReference type="EMBL" id="OC916744">
    <property type="protein sequence ID" value="CAD7645129.1"/>
    <property type="molecule type" value="Genomic_DNA"/>
</dbReference>
<dbReference type="InterPro" id="IPR050705">
    <property type="entry name" value="Cytochrome_P450_3A"/>
</dbReference>
<evidence type="ECO:0000256" key="4">
    <source>
        <dbReference type="ARBA" id="ARBA00023002"/>
    </source>
</evidence>
<dbReference type="Pfam" id="PF00067">
    <property type="entry name" value="p450"/>
    <property type="match status" value="2"/>
</dbReference>
<dbReference type="PRINTS" id="PR00463">
    <property type="entry name" value="EP450I"/>
</dbReference>
<protein>
    <recommendedName>
        <fullName evidence="14">Cytochrome P450</fullName>
    </recommendedName>
</protein>
<evidence type="ECO:0000256" key="6">
    <source>
        <dbReference type="ARBA" id="ARBA00023033"/>
    </source>
</evidence>
<feature type="binding site" description="axial binding residue" evidence="8">
    <location>
        <position position="553"/>
    </location>
    <ligand>
        <name>heme</name>
        <dbReference type="ChEBI" id="CHEBI:30413"/>
    </ligand>
    <ligandPart>
        <name>Fe</name>
        <dbReference type="ChEBI" id="CHEBI:18248"/>
    </ligandPart>
</feature>
<keyword evidence="5 8" id="KW-0408">Iron</keyword>
<dbReference type="InterPro" id="IPR036396">
    <property type="entry name" value="Cyt_P450_sf"/>
</dbReference>
<evidence type="ECO:0000256" key="8">
    <source>
        <dbReference type="PIRSR" id="PIRSR602401-1"/>
    </source>
</evidence>
<evidence type="ECO:0000256" key="5">
    <source>
        <dbReference type="ARBA" id="ARBA00023004"/>
    </source>
</evidence>
<dbReference type="GO" id="GO:0005506">
    <property type="term" value="F:iron ion binding"/>
    <property type="evidence" value="ECO:0007669"/>
    <property type="project" value="InterPro"/>
</dbReference>
<keyword evidence="2 8" id="KW-0349">Heme</keyword>
<dbReference type="EMBL" id="CAJPVJ010001919">
    <property type="protein sequence ID" value="CAG2165508.1"/>
    <property type="molecule type" value="Genomic_DNA"/>
</dbReference>
<dbReference type="AlphaFoldDB" id="A0A7R9LNV1"/>
<feature type="chain" id="PRO_5036211256" description="Cytochrome P450" evidence="11">
    <location>
        <begin position="17"/>
        <end position="608"/>
    </location>
</feature>
<evidence type="ECO:0000256" key="2">
    <source>
        <dbReference type="ARBA" id="ARBA00022617"/>
    </source>
</evidence>
<evidence type="ECO:0000313" key="13">
    <source>
        <dbReference type="Proteomes" id="UP000728032"/>
    </source>
</evidence>
<organism evidence="12">
    <name type="scientific">Oppiella nova</name>
    <dbReference type="NCBI Taxonomy" id="334625"/>
    <lineage>
        <taxon>Eukaryota</taxon>
        <taxon>Metazoa</taxon>
        <taxon>Ecdysozoa</taxon>
        <taxon>Arthropoda</taxon>
        <taxon>Chelicerata</taxon>
        <taxon>Arachnida</taxon>
        <taxon>Acari</taxon>
        <taxon>Acariformes</taxon>
        <taxon>Sarcoptiformes</taxon>
        <taxon>Oribatida</taxon>
        <taxon>Brachypylina</taxon>
        <taxon>Oppioidea</taxon>
        <taxon>Oppiidae</taxon>
        <taxon>Oppiella</taxon>
    </lineage>
</organism>
<comment type="similarity">
    <text evidence="1 9">Belongs to the cytochrome P450 family.</text>
</comment>
<keyword evidence="11" id="KW-0732">Signal</keyword>
<dbReference type="Proteomes" id="UP000728032">
    <property type="component" value="Unassembled WGS sequence"/>
</dbReference>
<evidence type="ECO:0000256" key="1">
    <source>
        <dbReference type="ARBA" id="ARBA00010617"/>
    </source>
</evidence>
<dbReference type="GO" id="GO:0016705">
    <property type="term" value="F:oxidoreductase activity, acting on paired donors, with incorporation or reduction of molecular oxygen"/>
    <property type="evidence" value="ECO:0007669"/>
    <property type="project" value="InterPro"/>
</dbReference>
<gene>
    <name evidence="12" type="ORF">ONB1V03_LOCUS5048</name>
</gene>
<sequence>MTCLFLLGFHFDWIAGVLRGCVRPPGVPSGPHSLVPKANSEHFANGWSLDEVRRVVLFRRSLCTHPPTRLLLPIGMLVRLCRLNYCRLFGVFCGFRSICRGNDYWSKQGINGPKPIPIFGNIINTLMTSEKDRLLGYQKKYGKIYGHYMGDIPVLSIADPELIKLILVKDFHVFTGRHIVWSAKTAIRSRNITQLCGDDWKRVRTIVSPVFRSGKMRLMCPQIKQCLTSFMSYLDVLAEKRQELDMIDTFTKFSLDVVNTTIFATNIDVYKSPTDGDTTREHPFVLHAREKFTYKGWKEMATLVLPNFALKFIRLADSNVNKYFEDYVRHLLKGRRDNPSKNHQDFLQMLMDAEVTDRKPGDGSATTQDNSESHHVNQDEESLAVERKVMDIKVRDKRLSEDEIVAQGFIMVQTFAGTSSALAHTAYEFALNPDCQRRLRDEITDAISAATGEIAYDVLARLPYLDAVVSETLRIHGKPSALFRYTSADYKLGDTGITLKSGQQIEIPVYAIHMSDENYPNAFKYDPDRFMPENKHLIKPYTYLPFGGGPRNCVGMRLGLLEMKLCLAHMVLKYQFVRTPKTDVPLQYQRSVKMVFPKRVFVGIEKIA</sequence>
<dbReference type="SUPFAM" id="SSF48264">
    <property type="entry name" value="Cytochrome P450"/>
    <property type="match status" value="1"/>
</dbReference>
<dbReference type="PANTHER" id="PTHR24302">
    <property type="entry name" value="CYTOCHROME P450 FAMILY 3"/>
    <property type="match status" value="1"/>
</dbReference>
<reference evidence="12" key="1">
    <citation type="submission" date="2020-11" db="EMBL/GenBank/DDBJ databases">
        <authorList>
            <person name="Tran Van P."/>
        </authorList>
    </citation>
    <scope>NUCLEOTIDE SEQUENCE</scope>
</reference>
<evidence type="ECO:0000256" key="11">
    <source>
        <dbReference type="SAM" id="SignalP"/>
    </source>
</evidence>
<keyword evidence="3 8" id="KW-0479">Metal-binding</keyword>
<dbReference type="InterPro" id="IPR017972">
    <property type="entry name" value="Cyt_P450_CS"/>
</dbReference>
<evidence type="ECO:0008006" key="14">
    <source>
        <dbReference type="Google" id="ProtNLM"/>
    </source>
</evidence>
<dbReference type="CDD" id="cd11055">
    <property type="entry name" value="CYP3A-like"/>
    <property type="match status" value="1"/>
</dbReference>
<evidence type="ECO:0000256" key="10">
    <source>
        <dbReference type="SAM" id="MobiDB-lite"/>
    </source>
</evidence>
<proteinExistence type="inferred from homology"/>
<dbReference type="InterPro" id="IPR001128">
    <property type="entry name" value="Cyt_P450"/>
</dbReference>
<dbReference type="Gene3D" id="1.10.630.10">
    <property type="entry name" value="Cytochrome P450"/>
    <property type="match status" value="1"/>
</dbReference>
<dbReference type="GO" id="GO:0020037">
    <property type="term" value="F:heme binding"/>
    <property type="evidence" value="ECO:0007669"/>
    <property type="project" value="InterPro"/>
</dbReference>
<dbReference type="GO" id="GO:0008395">
    <property type="term" value="F:steroid hydroxylase activity"/>
    <property type="evidence" value="ECO:0007669"/>
    <property type="project" value="TreeGrafter"/>
</dbReference>
<dbReference type="InterPro" id="IPR002401">
    <property type="entry name" value="Cyt_P450_E_grp-I"/>
</dbReference>
<dbReference type="PANTHER" id="PTHR24302:SF15">
    <property type="entry name" value="FATTY-ACID PEROXYGENASE"/>
    <property type="match status" value="1"/>
</dbReference>
<keyword evidence="6 9" id="KW-0503">Monooxygenase</keyword>
<keyword evidence="4 9" id="KW-0560">Oxidoreductase</keyword>
<feature type="region of interest" description="Disordered" evidence="10">
    <location>
        <begin position="357"/>
        <end position="381"/>
    </location>
</feature>
<keyword evidence="13" id="KW-1185">Reference proteome</keyword>
<evidence type="ECO:0000256" key="3">
    <source>
        <dbReference type="ARBA" id="ARBA00022723"/>
    </source>
</evidence>
<feature type="signal peptide" evidence="11">
    <location>
        <begin position="1"/>
        <end position="16"/>
    </location>
</feature>
<dbReference type="PROSITE" id="PS00086">
    <property type="entry name" value="CYTOCHROME_P450"/>
    <property type="match status" value="1"/>
</dbReference>
<evidence type="ECO:0000313" key="12">
    <source>
        <dbReference type="EMBL" id="CAD7645129.1"/>
    </source>
</evidence>
<comment type="cofactor">
    <cofactor evidence="8">
        <name>heme</name>
        <dbReference type="ChEBI" id="CHEBI:30413"/>
    </cofactor>
</comment>
<dbReference type="OrthoDB" id="6428965at2759"/>
<dbReference type="PRINTS" id="PR00385">
    <property type="entry name" value="P450"/>
</dbReference>